<dbReference type="AlphaFoldDB" id="A0A2M8QB76"/>
<feature type="binding site" evidence="7">
    <location>
        <position position="2"/>
    </location>
    <ligand>
        <name>Mg(2+)</name>
        <dbReference type="ChEBI" id="CHEBI:18420"/>
    </ligand>
</feature>
<evidence type="ECO:0000256" key="1">
    <source>
        <dbReference type="ARBA" id="ARBA00006696"/>
    </source>
</evidence>
<dbReference type="PANTHER" id="PTHR19288:SF95">
    <property type="entry name" value="D-GLYCEROL 3-PHOSPHATE PHOSPHATASE"/>
    <property type="match status" value="1"/>
</dbReference>
<dbReference type="Gene3D" id="3.40.50.1000">
    <property type="entry name" value="HAD superfamily/HAD-like"/>
    <property type="match status" value="2"/>
</dbReference>
<evidence type="ECO:0000313" key="8">
    <source>
        <dbReference type="EMBL" id="PJF47020.1"/>
    </source>
</evidence>
<comment type="caution">
    <text evidence="8">The sequence shown here is derived from an EMBL/GenBank/DDBJ whole genome shotgun (WGS) entry which is preliminary data.</text>
</comment>
<dbReference type="GO" id="GO:0046872">
    <property type="term" value="F:metal ion binding"/>
    <property type="evidence" value="ECO:0007669"/>
    <property type="project" value="UniProtKB-KW"/>
</dbReference>
<keyword evidence="3" id="KW-0378">Hydrolase</keyword>
<dbReference type="GO" id="GO:0005737">
    <property type="term" value="C:cytoplasm"/>
    <property type="evidence" value="ECO:0007669"/>
    <property type="project" value="TreeGrafter"/>
</dbReference>
<protein>
    <submittedName>
        <fullName evidence="8">Haloacid dehalogenase</fullName>
    </submittedName>
</protein>
<evidence type="ECO:0000256" key="6">
    <source>
        <dbReference type="PIRSR" id="PIRSR000915-2"/>
    </source>
</evidence>
<dbReference type="CDD" id="cd07530">
    <property type="entry name" value="HAD_Pase_UmpH-like"/>
    <property type="match status" value="1"/>
</dbReference>
<dbReference type="NCBIfam" id="TIGR01460">
    <property type="entry name" value="HAD-SF-IIA"/>
    <property type="match status" value="1"/>
</dbReference>
<gene>
    <name evidence="8" type="ORF">CUN48_10885</name>
</gene>
<dbReference type="Pfam" id="PF13242">
    <property type="entry name" value="Hydrolase_like"/>
    <property type="match status" value="1"/>
</dbReference>
<proteinExistence type="inferred from homology"/>
<dbReference type="Proteomes" id="UP000230790">
    <property type="component" value="Unassembled WGS sequence"/>
</dbReference>
<evidence type="ECO:0000256" key="7">
    <source>
        <dbReference type="PIRSR" id="PIRSR000915-3"/>
    </source>
</evidence>
<dbReference type="InterPro" id="IPR036412">
    <property type="entry name" value="HAD-like_sf"/>
</dbReference>
<dbReference type="InterPro" id="IPR006357">
    <property type="entry name" value="HAD-SF_hydro_IIA"/>
</dbReference>
<dbReference type="FunFam" id="3.40.50.1000:FF:000053">
    <property type="entry name" value="TIGR01457 family HAD hydrolase"/>
    <property type="match status" value="1"/>
</dbReference>
<dbReference type="GO" id="GO:0016791">
    <property type="term" value="F:phosphatase activity"/>
    <property type="evidence" value="ECO:0007669"/>
    <property type="project" value="TreeGrafter"/>
</dbReference>
<dbReference type="PANTHER" id="PTHR19288">
    <property type="entry name" value="4-NITROPHENYLPHOSPHATASE-RELATED"/>
    <property type="match status" value="1"/>
</dbReference>
<dbReference type="PIRSF" id="PIRSF000915">
    <property type="entry name" value="PGP-type_phosphatase"/>
    <property type="match status" value="1"/>
</dbReference>
<comment type="cofactor">
    <cofactor evidence="7">
        <name>Mg(2+)</name>
        <dbReference type="ChEBI" id="CHEBI:18420"/>
    </cofactor>
    <text evidence="7">Divalent metal ions. Mg(2+) is the most effective.</text>
</comment>
<evidence type="ECO:0000256" key="4">
    <source>
        <dbReference type="ARBA" id="ARBA00022842"/>
    </source>
</evidence>
<dbReference type="EMBL" id="PGTN01000074">
    <property type="protein sequence ID" value="PJF47020.1"/>
    <property type="molecule type" value="Genomic_DNA"/>
</dbReference>
<name>A0A2M8QB76_9CHLR</name>
<keyword evidence="2 7" id="KW-0479">Metal-binding</keyword>
<feature type="binding site" evidence="7">
    <location>
        <position position="199"/>
    </location>
    <ligand>
        <name>Mg(2+)</name>
        <dbReference type="ChEBI" id="CHEBI:18420"/>
    </ligand>
</feature>
<reference evidence="8 9" key="1">
    <citation type="submission" date="2017-11" db="EMBL/GenBank/DDBJ databases">
        <title>Evolution of Phototrophy in the Chloroflexi Phylum Driven by Horizontal Gene Transfer.</title>
        <authorList>
            <person name="Ward L.M."/>
            <person name="Hemp J."/>
            <person name="Shih P.M."/>
            <person name="Mcglynn S.E."/>
            <person name="Fischer W."/>
        </authorList>
    </citation>
    <scope>NUCLEOTIDE SEQUENCE [LARGE SCALE GENOMIC DNA]</scope>
    <source>
        <strain evidence="8">JP3_7</strain>
    </source>
</reference>
<dbReference type="SUPFAM" id="SSF56784">
    <property type="entry name" value="HAD-like"/>
    <property type="match status" value="1"/>
</dbReference>
<evidence type="ECO:0000313" key="9">
    <source>
        <dbReference type="Proteomes" id="UP000230790"/>
    </source>
</evidence>
<evidence type="ECO:0000256" key="3">
    <source>
        <dbReference type="ARBA" id="ARBA00022801"/>
    </source>
</evidence>
<feature type="active site" description="Proton donor" evidence="5">
    <location>
        <position position="2"/>
    </location>
</feature>
<feature type="binding site" evidence="6">
    <location>
        <position position="174"/>
    </location>
    <ligand>
        <name>substrate</name>
    </ligand>
</feature>
<evidence type="ECO:0000256" key="2">
    <source>
        <dbReference type="ARBA" id="ARBA00022723"/>
    </source>
</evidence>
<organism evidence="8 9">
    <name type="scientific">Candidatus Thermofonsia Clade 3 bacterium</name>
    <dbReference type="NCBI Taxonomy" id="2364212"/>
    <lineage>
        <taxon>Bacteria</taxon>
        <taxon>Bacillati</taxon>
        <taxon>Chloroflexota</taxon>
        <taxon>Candidatus Thermofontia</taxon>
        <taxon>Candidatus Thermofonsia Clade 3</taxon>
    </lineage>
</organism>
<evidence type="ECO:0000256" key="5">
    <source>
        <dbReference type="PIRSR" id="PIRSR000915-1"/>
    </source>
</evidence>
<accession>A0A2M8QB76</accession>
<keyword evidence="4 7" id="KW-0460">Magnesium</keyword>
<dbReference type="Pfam" id="PF13344">
    <property type="entry name" value="Hydrolase_6"/>
    <property type="match status" value="1"/>
</dbReference>
<sequence length="254" mass="26903">MDGVLWRGSQALPGMSRFFETARSLGIRFILATNNASKSGAEYLAKLRGFGVSVTLDEVLTSPQATAAYLARHAPEARVFVIGEPGLAAELRAKGLQVVNEQPEQATHVVVGWDRALTYDKLAEACLLIRRGAAFIGTNPDVTYPSERGIVPGNGATLAALRVSTGVEPLIIGKPQPEMMRQAMARMGGSPENTAVVGDRLDTDILGGQNAGLTTILVLTGVTSLDEARDSAIRPDYIFQDIGAVADALQQANT</sequence>
<dbReference type="InterPro" id="IPR023214">
    <property type="entry name" value="HAD_sf"/>
</dbReference>
<comment type="similarity">
    <text evidence="1">Belongs to the HAD-like hydrolase superfamily. NagD family.</text>
</comment>